<dbReference type="EMBL" id="AEJB01000241">
    <property type="protein sequence ID" value="ELP68052.1"/>
    <property type="molecule type" value="Genomic_DNA"/>
</dbReference>
<comment type="caution">
    <text evidence="1">The sequence shown here is derived from an EMBL/GenBank/DDBJ whole genome shotgun (WGS) entry which is preliminary data.</text>
</comment>
<feature type="non-terminal residue" evidence="1">
    <location>
        <position position="24"/>
    </location>
</feature>
<organism evidence="1 2">
    <name type="scientific">Streptomyces turgidiscabies (strain Car8)</name>
    <dbReference type="NCBI Taxonomy" id="698760"/>
    <lineage>
        <taxon>Bacteria</taxon>
        <taxon>Bacillati</taxon>
        <taxon>Actinomycetota</taxon>
        <taxon>Actinomycetes</taxon>
        <taxon>Kitasatosporales</taxon>
        <taxon>Streptomycetaceae</taxon>
        <taxon>Streptomyces</taxon>
    </lineage>
</organism>
<dbReference type="Proteomes" id="UP000010931">
    <property type="component" value="Unassembled WGS sequence"/>
</dbReference>
<evidence type="ECO:0000313" key="2">
    <source>
        <dbReference type="Proteomes" id="UP000010931"/>
    </source>
</evidence>
<reference evidence="1 2" key="1">
    <citation type="journal article" date="2011" name="Plasmid">
        <title>Streptomyces turgidiscabies Car8 contains a modular pathogenicity island that shares virulence genes with other actinobacterial plant pathogens.</title>
        <authorList>
            <person name="Huguet-Tapia J.C."/>
            <person name="Badger J.H."/>
            <person name="Loria R."/>
            <person name="Pettis G.S."/>
        </authorList>
    </citation>
    <scope>NUCLEOTIDE SEQUENCE [LARGE SCALE GENOMIC DNA]</scope>
    <source>
        <strain evidence="1 2">Car8</strain>
    </source>
</reference>
<dbReference type="AlphaFoldDB" id="L7FA02"/>
<gene>
    <name evidence="1" type="ORF">STRTUCAR8_07029</name>
</gene>
<accession>L7FA02</accession>
<keyword evidence="2" id="KW-1185">Reference proteome</keyword>
<protein>
    <submittedName>
        <fullName evidence="1">Uncharacterized protein</fullName>
    </submittedName>
</protein>
<sequence>MPSGGRRSGAWVVAGCGAVGGWSR</sequence>
<name>L7FA02_STRT8</name>
<proteinExistence type="predicted"/>
<evidence type="ECO:0000313" key="1">
    <source>
        <dbReference type="EMBL" id="ELP68052.1"/>
    </source>
</evidence>